<name>A0A1H8JC63_9ACTN</name>
<proteinExistence type="predicted"/>
<organism evidence="2 3">
    <name type="scientific">Actinacidiphila rubida</name>
    <dbReference type="NCBI Taxonomy" id="310780"/>
    <lineage>
        <taxon>Bacteria</taxon>
        <taxon>Bacillati</taxon>
        <taxon>Actinomycetota</taxon>
        <taxon>Actinomycetes</taxon>
        <taxon>Kitasatosporales</taxon>
        <taxon>Streptomycetaceae</taxon>
        <taxon>Actinacidiphila</taxon>
    </lineage>
</organism>
<dbReference type="Proteomes" id="UP000181951">
    <property type="component" value="Unassembled WGS sequence"/>
</dbReference>
<dbReference type="STRING" id="310780.SAMN05216267_101042"/>
<evidence type="ECO:0000313" key="3">
    <source>
        <dbReference type="Proteomes" id="UP000181951"/>
    </source>
</evidence>
<dbReference type="AlphaFoldDB" id="A0A1H8JC63"/>
<dbReference type="PROSITE" id="PS51257">
    <property type="entry name" value="PROKAR_LIPOPROTEIN"/>
    <property type="match status" value="1"/>
</dbReference>
<keyword evidence="1" id="KW-0732">Signal</keyword>
<evidence type="ECO:0008006" key="4">
    <source>
        <dbReference type="Google" id="ProtNLM"/>
    </source>
</evidence>
<keyword evidence="3" id="KW-1185">Reference proteome</keyword>
<dbReference type="EMBL" id="FODD01000010">
    <property type="protein sequence ID" value="SEN78463.1"/>
    <property type="molecule type" value="Genomic_DNA"/>
</dbReference>
<feature type="signal peptide" evidence="1">
    <location>
        <begin position="1"/>
        <end position="19"/>
    </location>
</feature>
<evidence type="ECO:0000256" key="1">
    <source>
        <dbReference type="SAM" id="SignalP"/>
    </source>
</evidence>
<gene>
    <name evidence="2" type="ORF">SAMN05216267_101042</name>
</gene>
<evidence type="ECO:0000313" key="2">
    <source>
        <dbReference type="EMBL" id="SEN78463.1"/>
    </source>
</evidence>
<feature type="chain" id="PRO_5038404568" description="Lipoprotein" evidence="1">
    <location>
        <begin position="20"/>
        <end position="69"/>
    </location>
</feature>
<reference evidence="2 3" key="1">
    <citation type="submission" date="2016-10" db="EMBL/GenBank/DDBJ databases">
        <authorList>
            <person name="de Groot N.N."/>
        </authorList>
    </citation>
    <scope>NUCLEOTIDE SEQUENCE [LARGE SCALE GENOMIC DNA]</scope>
    <source>
        <strain evidence="2 3">CGMCC 4.2026</strain>
    </source>
</reference>
<dbReference type="RefSeq" id="WP_069461783.1">
    <property type="nucleotide sequence ID" value="NZ_FODD01000010.1"/>
</dbReference>
<protein>
    <recommendedName>
        <fullName evidence="4">Lipoprotein</fullName>
    </recommendedName>
</protein>
<accession>A0A1H8JC63</accession>
<sequence length="69" mass="6892">MPHRCAVPAALLAAGTVAAATVLVGGCSPSQVHGCTGVSPSVRDTRVGRLTDDLPLAATLTAHGRLRCS</sequence>